<accession>A0A6B9FE72</accession>
<dbReference type="InterPro" id="IPR040624">
    <property type="entry name" value="HalOD1"/>
</dbReference>
<dbReference type="OrthoDB" id="271604at2157"/>
<dbReference type="Pfam" id="PF18545">
    <property type="entry name" value="HalOD1"/>
    <property type="match status" value="1"/>
</dbReference>
<reference evidence="2 3" key="1">
    <citation type="submission" date="2018-12" db="EMBL/GenBank/DDBJ databases">
        <title>Complete genome sequence of Haloplanus rallus MBLA0036.</title>
        <authorList>
            <person name="Nam Y.-d."/>
            <person name="Kang J."/>
            <person name="Chung W.-H."/>
            <person name="Park Y.S."/>
        </authorList>
    </citation>
    <scope>NUCLEOTIDE SEQUENCE [LARGE SCALE GENOMIC DNA]</scope>
    <source>
        <strain evidence="2 3">MBLA0036</strain>
    </source>
</reference>
<sequence length="106" mass="11557">MEYDIGPNESTSTAVVRAVSAVEGRDPRSMRPLTDVLDPDALDALFGPRHDGTPRPGGSLTFVYSRCRVTVDNGEYLTLHPIDPRTRDRRDAEIVEADLGDESATG</sequence>
<evidence type="ECO:0000313" key="2">
    <source>
        <dbReference type="EMBL" id="QGX94589.1"/>
    </source>
</evidence>
<gene>
    <name evidence="2" type="ORF">EI982_07205</name>
</gene>
<organism evidence="2 3">
    <name type="scientific">Haloplanus rallus</name>
    <dbReference type="NCBI Taxonomy" id="1816183"/>
    <lineage>
        <taxon>Archaea</taxon>
        <taxon>Methanobacteriati</taxon>
        <taxon>Methanobacteriota</taxon>
        <taxon>Stenosarchaea group</taxon>
        <taxon>Halobacteria</taxon>
        <taxon>Halobacteriales</taxon>
        <taxon>Haloferacaceae</taxon>
        <taxon>Haloplanus</taxon>
    </lineage>
</organism>
<feature type="domain" description="Halobacterial output" evidence="1">
    <location>
        <begin position="8"/>
        <end position="77"/>
    </location>
</feature>
<keyword evidence="3" id="KW-1185">Reference proteome</keyword>
<proteinExistence type="predicted"/>
<dbReference type="EMBL" id="CP034345">
    <property type="protein sequence ID" value="QGX94589.1"/>
    <property type="molecule type" value="Genomic_DNA"/>
</dbReference>
<protein>
    <recommendedName>
        <fullName evidence="1">Halobacterial output domain-containing protein</fullName>
    </recommendedName>
</protein>
<dbReference type="AlphaFoldDB" id="A0A6B9FE72"/>
<evidence type="ECO:0000259" key="1">
    <source>
        <dbReference type="Pfam" id="PF18545"/>
    </source>
</evidence>
<evidence type="ECO:0000313" key="3">
    <source>
        <dbReference type="Proteomes" id="UP000428325"/>
    </source>
</evidence>
<name>A0A6B9FE72_9EURY</name>
<dbReference type="RefSeq" id="WP_157688868.1">
    <property type="nucleotide sequence ID" value="NZ_CP034345.1"/>
</dbReference>
<dbReference type="Proteomes" id="UP000428325">
    <property type="component" value="Chromosome"/>
</dbReference>
<dbReference type="GeneID" id="99245888"/>
<dbReference type="KEGG" id="hra:EI982_07205"/>